<protein>
    <submittedName>
        <fullName evidence="1">Uncharacterized protein</fullName>
    </submittedName>
</protein>
<dbReference type="EMBL" id="JBJQND010000007">
    <property type="protein sequence ID" value="KAL3871353.1"/>
    <property type="molecule type" value="Genomic_DNA"/>
</dbReference>
<dbReference type="Gene3D" id="3.30.420.40">
    <property type="match status" value="1"/>
</dbReference>
<dbReference type="PANTHER" id="PTHR14187">
    <property type="entry name" value="ALPHA KINASE/ELONGATION FACTOR 2 KINASE"/>
    <property type="match status" value="1"/>
</dbReference>
<organism evidence="1 2">
    <name type="scientific">Sinanodonta woodiana</name>
    <name type="common">Chinese pond mussel</name>
    <name type="synonym">Anodonta woodiana</name>
    <dbReference type="NCBI Taxonomy" id="1069815"/>
    <lineage>
        <taxon>Eukaryota</taxon>
        <taxon>Metazoa</taxon>
        <taxon>Spiralia</taxon>
        <taxon>Lophotrochozoa</taxon>
        <taxon>Mollusca</taxon>
        <taxon>Bivalvia</taxon>
        <taxon>Autobranchia</taxon>
        <taxon>Heteroconchia</taxon>
        <taxon>Palaeoheterodonta</taxon>
        <taxon>Unionida</taxon>
        <taxon>Unionoidea</taxon>
        <taxon>Unionidae</taxon>
        <taxon>Unioninae</taxon>
        <taxon>Sinanodonta</taxon>
    </lineage>
</organism>
<sequence length="71" mass="8260">YNTMIQDECNKSLPALMVFSAAIRYLKNDLLDTLMKTMNRIIPAEDILWVLTVPAIWDDQAKQFMRLSALR</sequence>
<accession>A0ABD3WDR6</accession>
<feature type="non-terminal residue" evidence="1">
    <location>
        <position position="71"/>
    </location>
</feature>
<dbReference type="PANTHER" id="PTHR14187:SF5">
    <property type="entry name" value="HEAT SHOCK 70 KDA PROTEIN 12A"/>
    <property type="match status" value="1"/>
</dbReference>
<evidence type="ECO:0000313" key="2">
    <source>
        <dbReference type="Proteomes" id="UP001634394"/>
    </source>
</evidence>
<reference evidence="1 2" key="1">
    <citation type="submission" date="2024-11" db="EMBL/GenBank/DDBJ databases">
        <title>Chromosome-level genome assembly of the freshwater bivalve Anodonta woodiana.</title>
        <authorList>
            <person name="Chen X."/>
        </authorList>
    </citation>
    <scope>NUCLEOTIDE SEQUENCE [LARGE SCALE GENOMIC DNA]</scope>
    <source>
        <strain evidence="1">MN2024</strain>
        <tissue evidence="1">Gills</tissue>
    </source>
</reference>
<evidence type="ECO:0000313" key="1">
    <source>
        <dbReference type="EMBL" id="KAL3871353.1"/>
    </source>
</evidence>
<comment type="caution">
    <text evidence="1">The sequence shown here is derived from an EMBL/GenBank/DDBJ whole genome shotgun (WGS) entry which is preliminary data.</text>
</comment>
<keyword evidence="2" id="KW-1185">Reference proteome</keyword>
<feature type="non-terminal residue" evidence="1">
    <location>
        <position position="1"/>
    </location>
</feature>
<name>A0ABD3WDR6_SINWO</name>
<proteinExistence type="predicted"/>
<dbReference type="AlphaFoldDB" id="A0ABD3WDR6"/>
<gene>
    <name evidence="1" type="ORF">ACJMK2_039360</name>
</gene>
<dbReference type="Proteomes" id="UP001634394">
    <property type="component" value="Unassembled WGS sequence"/>
</dbReference>